<proteinExistence type="predicted"/>
<dbReference type="InterPro" id="IPR002711">
    <property type="entry name" value="HNH"/>
</dbReference>
<dbReference type="InterPro" id="IPR003615">
    <property type="entry name" value="HNH_nuc"/>
</dbReference>
<dbReference type="Proteomes" id="UP001495910">
    <property type="component" value="Unassembled WGS sequence"/>
</dbReference>
<dbReference type="Pfam" id="PF01844">
    <property type="entry name" value="HNH"/>
    <property type="match status" value="1"/>
</dbReference>
<protein>
    <submittedName>
        <fullName evidence="2">HNH endonuclease signature motif containing protein</fullName>
    </submittedName>
</protein>
<organism evidence="2 3">
    <name type="scientific">Collimonas rhizosphaerae</name>
    <dbReference type="NCBI Taxonomy" id="3126357"/>
    <lineage>
        <taxon>Bacteria</taxon>
        <taxon>Pseudomonadati</taxon>
        <taxon>Pseudomonadota</taxon>
        <taxon>Betaproteobacteria</taxon>
        <taxon>Burkholderiales</taxon>
        <taxon>Oxalobacteraceae</taxon>
        <taxon>Collimonas</taxon>
    </lineage>
</organism>
<sequence>MMPDGGHLTGKENRASIEKSIGAFSFGFSMAKISYKHLYNTKRWYRLRWHQLNDHPLCAMHQALGQVVEATVADHITPHRGDEALFFDEENLQSLCKPCHDGAKQQLEKSGTLRGCDVNGLPLDANHHWRSPRP</sequence>
<evidence type="ECO:0000313" key="2">
    <source>
        <dbReference type="EMBL" id="MEM4988818.1"/>
    </source>
</evidence>
<dbReference type="RefSeq" id="WP_342830146.1">
    <property type="nucleotide sequence ID" value="NZ_JBANDC010000010.1"/>
</dbReference>
<reference evidence="2 3" key="1">
    <citation type="submission" date="2024-02" db="EMBL/GenBank/DDBJ databases">
        <title>Draft genome sequence of Collimonas sp. strain H4R21, an effective mineral-weathering bacterial strain isolated from the beech rhizosphere.</title>
        <authorList>
            <person name="Morin E."/>
            <person name="Uroz S."/>
            <person name="Leveau J.H.J."/>
            <person name="Kumar R."/>
            <person name="Rey M.W."/>
            <person name="Pham J."/>
        </authorList>
    </citation>
    <scope>NUCLEOTIDE SEQUENCE [LARGE SCALE GENOMIC DNA]</scope>
    <source>
        <strain evidence="2 3">H4R21</strain>
    </source>
</reference>
<dbReference type="CDD" id="cd00085">
    <property type="entry name" value="HNHc"/>
    <property type="match status" value="1"/>
</dbReference>
<comment type="caution">
    <text evidence="2">The sequence shown here is derived from an EMBL/GenBank/DDBJ whole genome shotgun (WGS) entry which is preliminary data.</text>
</comment>
<keyword evidence="2" id="KW-0378">Hydrolase</keyword>
<keyword evidence="3" id="KW-1185">Reference proteome</keyword>
<keyword evidence="2" id="KW-0540">Nuclease</keyword>
<keyword evidence="2" id="KW-0255">Endonuclease</keyword>
<dbReference type="GO" id="GO:0004519">
    <property type="term" value="F:endonuclease activity"/>
    <property type="evidence" value="ECO:0007669"/>
    <property type="project" value="UniProtKB-KW"/>
</dbReference>
<feature type="domain" description="HNH" evidence="1">
    <location>
        <begin position="69"/>
        <end position="102"/>
    </location>
</feature>
<evidence type="ECO:0000259" key="1">
    <source>
        <dbReference type="Pfam" id="PF01844"/>
    </source>
</evidence>
<dbReference type="EMBL" id="JBANDC010000010">
    <property type="protein sequence ID" value="MEM4988818.1"/>
    <property type="molecule type" value="Genomic_DNA"/>
</dbReference>
<name>A0ABU9PXU0_9BURK</name>
<evidence type="ECO:0000313" key="3">
    <source>
        <dbReference type="Proteomes" id="UP001495910"/>
    </source>
</evidence>
<accession>A0ABU9PXU0</accession>
<gene>
    <name evidence="2" type="ORF">V8G57_15600</name>
</gene>